<feature type="compositionally biased region" description="Basic residues" evidence="6">
    <location>
        <begin position="608"/>
        <end position="620"/>
    </location>
</feature>
<feature type="region of interest" description="Disordered" evidence="6">
    <location>
        <begin position="68"/>
        <end position="107"/>
    </location>
</feature>
<dbReference type="PANTHER" id="PTHR46462:SF3">
    <property type="entry name" value="UPSET, ISOFORM A"/>
    <property type="match status" value="1"/>
</dbReference>
<feature type="compositionally biased region" description="Pro residues" evidence="6">
    <location>
        <begin position="702"/>
        <end position="724"/>
    </location>
</feature>
<dbReference type="InterPro" id="IPR001965">
    <property type="entry name" value="Znf_PHD"/>
</dbReference>
<keyword evidence="1" id="KW-0479">Metal-binding</keyword>
<evidence type="ECO:0000313" key="8">
    <source>
        <dbReference type="EMBL" id="KAF9446177.1"/>
    </source>
</evidence>
<evidence type="ECO:0000256" key="2">
    <source>
        <dbReference type="ARBA" id="ARBA00022771"/>
    </source>
</evidence>
<dbReference type="Gene3D" id="2.170.270.10">
    <property type="entry name" value="SET domain"/>
    <property type="match status" value="1"/>
</dbReference>
<keyword evidence="9" id="KW-1185">Reference proteome</keyword>
<feature type="compositionally biased region" description="Basic and acidic residues" evidence="6">
    <location>
        <begin position="68"/>
        <end position="83"/>
    </location>
</feature>
<dbReference type="GO" id="GO:0006325">
    <property type="term" value="P:chromatin organization"/>
    <property type="evidence" value="ECO:0007669"/>
    <property type="project" value="UniProtKB-KW"/>
</dbReference>
<comment type="caution">
    <text evidence="8">The sequence shown here is derived from an EMBL/GenBank/DDBJ whole genome shotgun (WGS) entry which is preliminary data.</text>
</comment>
<feature type="region of interest" description="Disordered" evidence="6">
    <location>
        <begin position="158"/>
        <end position="177"/>
    </location>
</feature>
<dbReference type="PANTHER" id="PTHR46462">
    <property type="entry name" value="UPSET, ISOFORM A"/>
    <property type="match status" value="1"/>
</dbReference>
<feature type="compositionally biased region" description="Polar residues" evidence="6">
    <location>
        <begin position="796"/>
        <end position="807"/>
    </location>
</feature>
<feature type="compositionally biased region" description="Basic and acidic residues" evidence="6">
    <location>
        <begin position="579"/>
        <end position="592"/>
    </location>
</feature>
<dbReference type="PROSITE" id="PS50016">
    <property type="entry name" value="ZF_PHD_2"/>
    <property type="match status" value="1"/>
</dbReference>
<dbReference type="GO" id="GO:0008270">
    <property type="term" value="F:zinc ion binding"/>
    <property type="evidence" value="ECO:0007669"/>
    <property type="project" value="UniProtKB-KW"/>
</dbReference>
<keyword evidence="2 5" id="KW-0863">Zinc-finger</keyword>
<dbReference type="Proteomes" id="UP000807342">
    <property type="component" value="Unassembled WGS sequence"/>
</dbReference>
<feature type="compositionally biased region" description="Low complexity" evidence="6">
    <location>
        <begin position="468"/>
        <end position="477"/>
    </location>
</feature>
<dbReference type="InterPro" id="IPR001214">
    <property type="entry name" value="SET_dom"/>
</dbReference>
<evidence type="ECO:0000256" key="6">
    <source>
        <dbReference type="SAM" id="MobiDB-lite"/>
    </source>
</evidence>
<evidence type="ECO:0000256" key="5">
    <source>
        <dbReference type="PROSITE-ProRule" id="PRU00146"/>
    </source>
</evidence>
<name>A0A9P5X7S7_9AGAR</name>
<feature type="region of interest" description="Disordered" evidence="6">
    <location>
        <begin position="416"/>
        <end position="531"/>
    </location>
</feature>
<evidence type="ECO:0000256" key="4">
    <source>
        <dbReference type="ARBA" id="ARBA00022853"/>
    </source>
</evidence>
<organism evidence="8 9">
    <name type="scientific">Macrolepiota fuliginosa MF-IS2</name>
    <dbReference type="NCBI Taxonomy" id="1400762"/>
    <lineage>
        <taxon>Eukaryota</taxon>
        <taxon>Fungi</taxon>
        <taxon>Dikarya</taxon>
        <taxon>Basidiomycota</taxon>
        <taxon>Agaricomycotina</taxon>
        <taxon>Agaricomycetes</taxon>
        <taxon>Agaricomycetidae</taxon>
        <taxon>Agaricales</taxon>
        <taxon>Agaricineae</taxon>
        <taxon>Agaricaceae</taxon>
        <taxon>Macrolepiota</taxon>
    </lineage>
</organism>
<dbReference type="PRINTS" id="PR01217">
    <property type="entry name" value="PRICHEXTENSN"/>
</dbReference>
<evidence type="ECO:0000256" key="3">
    <source>
        <dbReference type="ARBA" id="ARBA00022833"/>
    </source>
</evidence>
<protein>
    <recommendedName>
        <fullName evidence="7">PHD-type domain-containing protein</fullName>
    </recommendedName>
</protein>
<proteinExistence type="predicted"/>
<dbReference type="InterPro" id="IPR013083">
    <property type="entry name" value="Znf_RING/FYVE/PHD"/>
</dbReference>
<dbReference type="SMART" id="SM00317">
    <property type="entry name" value="SET"/>
    <property type="match status" value="1"/>
</dbReference>
<dbReference type="InterPro" id="IPR019787">
    <property type="entry name" value="Znf_PHD-finger"/>
</dbReference>
<dbReference type="SUPFAM" id="SSF82199">
    <property type="entry name" value="SET domain"/>
    <property type="match status" value="1"/>
</dbReference>
<evidence type="ECO:0000313" key="9">
    <source>
        <dbReference type="Proteomes" id="UP000807342"/>
    </source>
</evidence>
<accession>A0A9P5X7S7</accession>
<gene>
    <name evidence="8" type="ORF">P691DRAFT_733735</name>
</gene>
<dbReference type="InterPro" id="IPR046341">
    <property type="entry name" value="SET_dom_sf"/>
</dbReference>
<dbReference type="InterPro" id="IPR011011">
    <property type="entry name" value="Znf_FYVE_PHD"/>
</dbReference>
<dbReference type="SMART" id="SM00249">
    <property type="entry name" value="PHD"/>
    <property type="match status" value="1"/>
</dbReference>
<dbReference type="Gene3D" id="3.30.40.10">
    <property type="entry name" value="Zinc/RING finger domain, C3HC4 (zinc finger)"/>
    <property type="match status" value="1"/>
</dbReference>
<feature type="compositionally biased region" description="Low complexity" evidence="6">
    <location>
        <begin position="598"/>
        <end position="607"/>
    </location>
</feature>
<dbReference type="CDD" id="cd15550">
    <property type="entry name" value="PHD_MLL5"/>
    <property type="match status" value="1"/>
</dbReference>
<feature type="compositionally biased region" description="Low complexity" evidence="6">
    <location>
        <begin position="621"/>
        <end position="631"/>
    </location>
</feature>
<evidence type="ECO:0000259" key="7">
    <source>
        <dbReference type="PROSITE" id="PS50016"/>
    </source>
</evidence>
<feature type="region of interest" description="Disordered" evidence="6">
    <location>
        <begin position="549"/>
        <end position="840"/>
    </location>
</feature>
<sequence length="943" mass="102145">MASCVVPVKRKADEDAIRCICGLDYDDGFSIACDACSRWCHAACFNIVDGAVPEEWLCWLCNPRPVDSDTTRTRIQRQREVERQRRRSSPGIERKARRPSTVTDEPSTHAYVPIAADIVHPDARARLHRHAHHWRGVSALASPADNTSTVPVVLPNTHNPSPTTLRQIPPAATSPDVRPPTYAVHTAAPVPSDHLITPFTSSITPSSAYLADPLNAYAHLGMPKPFVHLIGPPLDIALDARITGDSARFVRSGCRPNAVLRPVLCPHNDSDSLSFGVFALRDLKANEEVVLGWEWDDGNAIHSLPALIEAPHTFPHPSPSDSPHQVQYLRNQMSNILHALSSTFTTCACGSKTKTCVVNQMAAFVDDDHSRLLPPDNVNLGPLVGKKRGFRTRERLPFASGLGGVEMCDDSDMHVDPLPNFVVEPSSPSPDKGKGKAKSNGLLHNDIIARPTLIPRSSSSVAPPRMQRSSSRTSSSSENNTPLPEPDPPDEDRMPPKMRKRWKREIRNRQRESASYSPAASLISHGSTDPGVETTVGLEICIEEAPSSSKVQLNNSTQSPFQPWAPFERKAQLPLQAVHQEDKMDVDIDTHTHTPSARSPQTSISPRSRSRSPHSPRQHLHPSPTSTAITTPPSPREPKLPDVIPLSPPPSQRPIADSPESPPNISIDTPSPMTPIIPIPPEDHQSEDEMQIDETEDERQITPPPRPLHPELTPSPPPLHPPKSPSSISFSPASPSPSPPPYSPEQIPPLPELEPLQRSESPREPTVTPTFTPAREASRTPTPTPAVLPRVESEQALGQTPEPQSTIEVHPETERASTPTPVAPEPDASPSTPQPQTHAAKVKLSLKDFAARKKKMQKEVGGGLMSADASPRVGGMAGLGEKGGVLAVSPSLGVKELGSGKDLVNEGLVAPARPASVGALTSSLFGKGFSTKVRRGVCLMREY</sequence>
<evidence type="ECO:0000256" key="1">
    <source>
        <dbReference type="ARBA" id="ARBA00022723"/>
    </source>
</evidence>
<feature type="compositionally biased region" description="Acidic residues" evidence="6">
    <location>
        <begin position="685"/>
        <end position="697"/>
    </location>
</feature>
<feature type="compositionally biased region" description="Pro residues" evidence="6">
    <location>
        <begin position="734"/>
        <end position="752"/>
    </location>
</feature>
<dbReference type="EMBL" id="MU151259">
    <property type="protein sequence ID" value="KAF9446177.1"/>
    <property type="molecule type" value="Genomic_DNA"/>
</dbReference>
<dbReference type="OrthoDB" id="79252at2759"/>
<dbReference type="GO" id="GO:0070210">
    <property type="term" value="C:Rpd3L-Expanded complex"/>
    <property type="evidence" value="ECO:0007669"/>
    <property type="project" value="TreeGrafter"/>
</dbReference>
<dbReference type="Pfam" id="PF20826">
    <property type="entry name" value="PHD_5"/>
    <property type="match status" value="1"/>
</dbReference>
<keyword evidence="3" id="KW-0862">Zinc</keyword>
<feature type="domain" description="PHD-type" evidence="7">
    <location>
        <begin position="16"/>
        <end position="64"/>
    </location>
</feature>
<dbReference type="SUPFAM" id="SSF57903">
    <property type="entry name" value="FYVE/PHD zinc finger"/>
    <property type="match status" value="1"/>
</dbReference>
<keyword evidence="4" id="KW-0156">Chromatin regulator</keyword>
<feature type="compositionally biased region" description="Polar residues" evidence="6">
    <location>
        <begin position="549"/>
        <end position="561"/>
    </location>
</feature>
<reference evidence="8" key="1">
    <citation type="submission" date="2020-11" db="EMBL/GenBank/DDBJ databases">
        <authorList>
            <consortium name="DOE Joint Genome Institute"/>
            <person name="Ahrendt S."/>
            <person name="Riley R."/>
            <person name="Andreopoulos W."/>
            <person name="Labutti K."/>
            <person name="Pangilinan J."/>
            <person name="Ruiz-Duenas F.J."/>
            <person name="Barrasa J.M."/>
            <person name="Sanchez-Garcia M."/>
            <person name="Camarero S."/>
            <person name="Miyauchi S."/>
            <person name="Serrano A."/>
            <person name="Linde D."/>
            <person name="Babiker R."/>
            <person name="Drula E."/>
            <person name="Ayuso-Fernandez I."/>
            <person name="Pacheco R."/>
            <person name="Padilla G."/>
            <person name="Ferreira P."/>
            <person name="Barriuso J."/>
            <person name="Kellner H."/>
            <person name="Castanera R."/>
            <person name="Alfaro M."/>
            <person name="Ramirez L."/>
            <person name="Pisabarro A.G."/>
            <person name="Kuo A."/>
            <person name="Tritt A."/>
            <person name="Lipzen A."/>
            <person name="He G."/>
            <person name="Yan M."/>
            <person name="Ng V."/>
            <person name="Cullen D."/>
            <person name="Martin F."/>
            <person name="Rosso M.-N."/>
            <person name="Henrissat B."/>
            <person name="Hibbett D."/>
            <person name="Martinez A.T."/>
            <person name="Grigoriev I.V."/>
        </authorList>
    </citation>
    <scope>NUCLEOTIDE SEQUENCE</scope>
    <source>
        <strain evidence="8">MF-IS2</strain>
    </source>
</reference>
<dbReference type="AlphaFoldDB" id="A0A9P5X7S7"/>
<dbReference type="GO" id="GO:0034967">
    <property type="term" value="C:Set3 complex"/>
    <property type="evidence" value="ECO:0007669"/>
    <property type="project" value="TreeGrafter"/>
</dbReference>
<dbReference type="GO" id="GO:0006355">
    <property type="term" value="P:regulation of DNA-templated transcription"/>
    <property type="evidence" value="ECO:0007669"/>
    <property type="project" value="TreeGrafter"/>
</dbReference>